<organism evidence="2">
    <name type="scientific">Brassica cretica</name>
    <name type="common">Mustard</name>
    <dbReference type="NCBI Taxonomy" id="69181"/>
    <lineage>
        <taxon>Eukaryota</taxon>
        <taxon>Viridiplantae</taxon>
        <taxon>Streptophyta</taxon>
        <taxon>Embryophyta</taxon>
        <taxon>Tracheophyta</taxon>
        <taxon>Spermatophyta</taxon>
        <taxon>Magnoliopsida</taxon>
        <taxon>eudicotyledons</taxon>
        <taxon>Gunneridae</taxon>
        <taxon>Pentapetalae</taxon>
        <taxon>rosids</taxon>
        <taxon>malvids</taxon>
        <taxon>Brassicales</taxon>
        <taxon>Brassicaceae</taxon>
        <taxon>Brassiceae</taxon>
        <taxon>Brassica</taxon>
    </lineage>
</organism>
<accession>A0A8S9M9S2</accession>
<dbReference type="EMBL" id="QGKY02000089">
    <property type="protein sequence ID" value="KAF2615267.1"/>
    <property type="molecule type" value="Genomic_DNA"/>
</dbReference>
<dbReference type="AlphaFoldDB" id="A0A8S9M9S2"/>
<sequence length="145" mass="16167">MVGFSVVKPIKKNAKRAVMKKNPLKNLNLNLYAKAAKRMSLLAEALRVKAKKEKFTKKRKTVTKVISIVQFVFVIVGYDCLVGNLIHVCSDACYGFAMIRVICNGDFILAEQLNGFACVYRVCRRGGFGNQGSRKGVVADYDLQQ</sequence>
<evidence type="ECO:0000256" key="1">
    <source>
        <dbReference type="SAM" id="Phobius"/>
    </source>
</evidence>
<name>A0A8S9M9S2_BRACR</name>
<dbReference type="InterPro" id="IPR045240">
    <property type="entry name" value="Ribosomal_uL4_euk/arch"/>
</dbReference>
<gene>
    <name evidence="2" type="ORF">F2Q70_00010229</name>
</gene>
<feature type="transmembrane region" description="Helical" evidence="1">
    <location>
        <begin position="61"/>
        <end position="78"/>
    </location>
</feature>
<proteinExistence type="predicted"/>
<comment type="caution">
    <text evidence="2">The sequence shown here is derived from an EMBL/GenBank/DDBJ whole genome shotgun (WGS) entry which is preliminary data.</text>
</comment>
<protein>
    <submittedName>
        <fullName evidence="2">Uncharacterized protein</fullName>
    </submittedName>
</protein>
<keyword evidence="1" id="KW-0812">Transmembrane</keyword>
<keyword evidence="1" id="KW-0472">Membrane</keyword>
<dbReference type="PANTHER" id="PTHR19431">
    <property type="entry name" value="60S RIBOSOMAL PROTEIN L4"/>
    <property type="match status" value="1"/>
</dbReference>
<keyword evidence="1" id="KW-1133">Transmembrane helix</keyword>
<reference evidence="2" key="1">
    <citation type="submission" date="2019-12" db="EMBL/GenBank/DDBJ databases">
        <title>Genome sequencing and annotation of Brassica cretica.</title>
        <authorList>
            <person name="Studholme D.J."/>
            <person name="Sarris P.F."/>
        </authorList>
    </citation>
    <scope>NUCLEOTIDE SEQUENCE</scope>
    <source>
        <strain evidence="2">PFS-102/07</strain>
        <tissue evidence="2">Leaf</tissue>
    </source>
</reference>
<evidence type="ECO:0000313" key="2">
    <source>
        <dbReference type="EMBL" id="KAF2615267.1"/>
    </source>
</evidence>